<sequence length="37" mass="4423">MKIIIILSILFFTYLFYFSLLKAAGKESHSYKHKENK</sequence>
<dbReference type="KEGG" id="clt:CM240_3339"/>
<organism evidence="1 2">
    <name type="scientific">Clostridium bornimense</name>
    <dbReference type="NCBI Taxonomy" id="1216932"/>
    <lineage>
        <taxon>Bacteria</taxon>
        <taxon>Bacillati</taxon>
        <taxon>Bacillota</taxon>
        <taxon>Clostridia</taxon>
        <taxon>Eubacteriales</taxon>
        <taxon>Clostridiaceae</taxon>
        <taxon>Clostridium</taxon>
    </lineage>
</organism>
<gene>
    <name evidence="1" type="ORF">CM240_3339</name>
</gene>
<dbReference type="EMBL" id="HG917869">
    <property type="protein sequence ID" value="CDM70456.1"/>
    <property type="molecule type" value="Genomic_DNA"/>
</dbReference>
<reference evidence="1 2" key="1">
    <citation type="submission" date="2013-11" db="EMBL/GenBank/DDBJ databases">
        <title>Complete genome sequence of Clostridum sp. M2/40.</title>
        <authorList>
            <person name="Wibberg D."/>
            <person name="Puehler A."/>
            <person name="Schlueter A."/>
        </authorList>
    </citation>
    <scope>NUCLEOTIDE SEQUENCE [LARGE SCALE GENOMIC DNA]</scope>
    <source>
        <strain evidence="2">M2/40</strain>
    </source>
</reference>
<protein>
    <submittedName>
        <fullName evidence="1">Putative membrane protein</fullName>
    </submittedName>
</protein>
<accession>W6S0M4</accession>
<evidence type="ECO:0000313" key="2">
    <source>
        <dbReference type="Proteomes" id="UP000019426"/>
    </source>
</evidence>
<proteinExistence type="predicted"/>
<keyword evidence="2" id="KW-1185">Reference proteome</keyword>
<dbReference type="HOGENOM" id="CLU_3342156_0_0_9"/>
<evidence type="ECO:0000313" key="1">
    <source>
        <dbReference type="EMBL" id="CDM70456.1"/>
    </source>
</evidence>
<dbReference type="Proteomes" id="UP000019426">
    <property type="component" value="Chromosome M2/40_rep2"/>
</dbReference>
<dbReference type="STRING" id="1216932.CM240_3339"/>
<dbReference type="AlphaFoldDB" id="W6S0M4"/>
<name>W6S0M4_9CLOT</name>